<gene>
    <name evidence="2" type="ORF">KP509_29G041400</name>
</gene>
<accession>A0A8T2R7J2</accession>
<sequence length="150" mass="17111">MLRDTEDRNSNGAESHEYRVCKHSPREPRAARLLKKCLSIGSTYSSSTPYYTISNQNSHSAVVDHCSRRRNPAISNSSDVLNVRSYDHEKKSENQNRMRRSATISASCFHASSYKSKNSLAAYCTQRREDLHYSARQTFLPYRTSIVALS</sequence>
<evidence type="ECO:0000313" key="3">
    <source>
        <dbReference type="Proteomes" id="UP000825935"/>
    </source>
</evidence>
<evidence type="ECO:0000256" key="1">
    <source>
        <dbReference type="SAM" id="MobiDB-lite"/>
    </source>
</evidence>
<keyword evidence="3" id="KW-1185">Reference proteome</keyword>
<reference evidence="2" key="1">
    <citation type="submission" date="2021-08" db="EMBL/GenBank/DDBJ databases">
        <title>WGS assembly of Ceratopteris richardii.</title>
        <authorList>
            <person name="Marchant D.B."/>
            <person name="Chen G."/>
            <person name="Jenkins J."/>
            <person name="Shu S."/>
            <person name="Leebens-Mack J."/>
            <person name="Grimwood J."/>
            <person name="Schmutz J."/>
            <person name="Soltis P."/>
            <person name="Soltis D."/>
            <person name="Chen Z.-H."/>
        </authorList>
    </citation>
    <scope>NUCLEOTIDE SEQUENCE</scope>
    <source>
        <strain evidence="2">Whitten #5841</strain>
        <tissue evidence="2">Leaf</tissue>
    </source>
</reference>
<dbReference type="AlphaFoldDB" id="A0A8T2R7J2"/>
<protein>
    <submittedName>
        <fullName evidence="2">Uncharacterized protein</fullName>
    </submittedName>
</protein>
<proteinExistence type="predicted"/>
<comment type="caution">
    <text evidence="2">The sequence shown here is derived from an EMBL/GenBank/DDBJ whole genome shotgun (WGS) entry which is preliminary data.</text>
</comment>
<organism evidence="2 3">
    <name type="scientific">Ceratopteris richardii</name>
    <name type="common">Triangle waterfern</name>
    <dbReference type="NCBI Taxonomy" id="49495"/>
    <lineage>
        <taxon>Eukaryota</taxon>
        <taxon>Viridiplantae</taxon>
        <taxon>Streptophyta</taxon>
        <taxon>Embryophyta</taxon>
        <taxon>Tracheophyta</taxon>
        <taxon>Polypodiopsida</taxon>
        <taxon>Polypodiidae</taxon>
        <taxon>Polypodiales</taxon>
        <taxon>Pteridineae</taxon>
        <taxon>Pteridaceae</taxon>
        <taxon>Parkerioideae</taxon>
        <taxon>Ceratopteris</taxon>
    </lineage>
</organism>
<dbReference type="Proteomes" id="UP000825935">
    <property type="component" value="Chromosome 29"/>
</dbReference>
<name>A0A8T2R7J2_CERRI</name>
<dbReference type="EMBL" id="CM035434">
    <property type="protein sequence ID" value="KAH7291907.1"/>
    <property type="molecule type" value="Genomic_DNA"/>
</dbReference>
<evidence type="ECO:0000313" key="2">
    <source>
        <dbReference type="EMBL" id="KAH7291907.1"/>
    </source>
</evidence>
<feature type="region of interest" description="Disordered" evidence="1">
    <location>
        <begin position="1"/>
        <end position="24"/>
    </location>
</feature>